<dbReference type="KEGG" id="tasa:A1Q1_03201"/>
<sequence length="107" mass="11052">MSMRLTSLRQSALSALPTLTGLTGLATLALLALAHPASASSLYHETCTGACNGAYAHCCAHVTGVIGESRLPVAWSWGPTWTLSPASSYGLFSTTVSGYHPLSLPFG</sequence>
<feature type="signal peptide" evidence="1">
    <location>
        <begin position="1"/>
        <end position="39"/>
    </location>
</feature>
<gene>
    <name evidence="2" type="ORF">A1Q1_03201</name>
</gene>
<dbReference type="EMBL" id="ALBS01000224">
    <property type="protein sequence ID" value="EJT47895.1"/>
    <property type="molecule type" value="Genomic_DNA"/>
</dbReference>
<protein>
    <recommendedName>
        <fullName evidence="4">Hydrophobin</fullName>
    </recommendedName>
</protein>
<evidence type="ECO:0000256" key="1">
    <source>
        <dbReference type="SAM" id="SignalP"/>
    </source>
</evidence>
<dbReference type="Proteomes" id="UP000002748">
    <property type="component" value="Unassembled WGS sequence"/>
</dbReference>
<organism evidence="2 3">
    <name type="scientific">Trichosporon asahii var. asahii (strain ATCC 90039 / CBS 2479 / JCM 2466 / KCTC 7840 / NBRC 103889/ NCYC 2677 / UAMH 7654)</name>
    <name type="common">Yeast</name>
    <dbReference type="NCBI Taxonomy" id="1186058"/>
    <lineage>
        <taxon>Eukaryota</taxon>
        <taxon>Fungi</taxon>
        <taxon>Dikarya</taxon>
        <taxon>Basidiomycota</taxon>
        <taxon>Agaricomycotina</taxon>
        <taxon>Tremellomycetes</taxon>
        <taxon>Trichosporonales</taxon>
        <taxon>Trichosporonaceae</taxon>
        <taxon>Trichosporon</taxon>
    </lineage>
</organism>
<dbReference type="VEuPathDB" id="FungiDB:A1Q1_03201"/>
<evidence type="ECO:0000313" key="2">
    <source>
        <dbReference type="EMBL" id="EJT47895.1"/>
    </source>
</evidence>
<dbReference type="AlphaFoldDB" id="J4UAS3"/>
<reference evidence="2 3" key="1">
    <citation type="journal article" date="2012" name="Eukaryot. Cell">
        <title>Draft genome sequence of CBS 2479, the standard type strain of Trichosporon asahii.</title>
        <authorList>
            <person name="Yang R.Y."/>
            <person name="Li H.T."/>
            <person name="Zhu H."/>
            <person name="Zhou G.P."/>
            <person name="Wang M."/>
            <person name="Wang L."/>
        </authorList>
    </citation>
    <scope>NUCLEOTIDE SEQUENCE [LARGE SCALE GENOMIC DNA]</scope>
    <source>
        <strain evidence="3">ATCC 90039 / CBS 2479 / JCM 2466 / KCTC 7840 / NCYC 2677 / UAMH 7654</strain>
    </source>
</reference>
<feature type="chain" id="PRO_5003780449" description="Hydrophobin" evidence="1">
    <location>
        <begin position="40"/>
        <end position="107"/>
    </location>
</feature>
<proteinExistence type="predicted"/>
<keyword evidence="1" id="KW-0732">Signal</keyword>
<evidence type="ECO:0008006" key="4">
    <source>
        <dbReference type="Google" id="ProtNLM"/>
    </source>
</evidence>
<name>J4UAS3_TRIAS</name>
<dbReference type="GeneID" id="25986714"/>
<accession>J4UAS3</accession>
<comment type="caution">
    <text evidence="2">The sequence shown here is derived from an EMBL/GenBank/DDBJ whole genome shotgun (WGS) entry which is preliminary data.</text>
</comment>
<evidence type="ECO:0000313" key="3">
    <source>
        <dbReference type="Proteomes" id="UP000002748"/>
    </source>
</evidence>
<dbReference type="HOGENOM" id="CLU_2211814_0_0_1"/>
<dbReference type="RefSeq" id="XP_014179129.1">
    <property type="nucleotide sequence ID" value="XM_014323654.1"/>
</dbReference>